<dbReference type="eggNOG" id="ENOG502ZUPF">
    <property type="taxonomic scope" value="Bacteria"/>
</dbReference>
<dbReference type="AlphaFoldDB" id="Q8EU69"/>
<keyword evidence="1" id="KW-1133">Transmembrane helix</keyword>
<sequence>MEISFGLIIILSLVFYFILYIVIETAVRRGIDSSKTNGLIEELYKKVREEE</sequence>
<dbReference type="KEGG" id="oih:OB0020"/>
<reference evidence="2 3" key="2">
    <citation type="journal article" date="2002" name="Nucleic Acids Res.">
        <title>Genome sequence of Oceanobacillus iheyensis isolated from the Iheya Ridge and its unexpected adaptive capabilities to extreme environments.</title>
        <authorList>
            <person name="Takami H."/>
            <person name="Takaki Y."/>
            <person name="Uchiyama I."/>
        </authorList>
    </citation>
    <scope>NUCLEOTIDE SEQUENCE [LARGE SCALE GENOMIC DNA]</scope>
    <source>
        <strain evidence="3">DSM 14371 / CIP 107618 / JCM 11309 / KCTC 3954 / HTE831</strain>
    </source>
</reference>
<keyword evidence="1" id="KW-0472">Membrane</keyword>
<evidence type="ECO:0000256" key="1">
    <source>
        <dbReference type="SAM" id="Phobius"/>
    </source>
</evidence>
<keyword evidence="1" id="KW-0812">Transmembrane</keyword>
<proteinExistence type="predicted"/>
<dbReference type="RefSeq" id="WP_011064422.1">
    <property type="nucleotide sequence ID" value="NC_004193.1"/>
</dbReference>
<dbReference type="EMBL" id="BA000028">
    <property type="protein sequence ID" value="BAC11976.1"/>
    <property type="molecule type" value="Genomic_DNA"/>
</dbReference>
<keyword evidence="3" id="KW-1185">Reference proteome</keyword>
<evidence type="ECO:0000313" key="2">
    <source>
        <dbReference type="EMBL" id="BAC11976.1"/>
    </source>
</evidence>
<accession>Q8EU69</accession>
<organism evidence="2 3">
    <name type="scientific">Oceanobacillus iheyensis (strain DSM 14371 / CIP 107618 / JCM 11309 / KCTC 3954 / HTE831)</name>
    <dbReference type="NCBI Taxonomy" id="221109"/>
    <lineage>
        <taxon>Bacteria</taxon>
        <taxon>Bacillati</taxon>
        <taxon>Bacillota</taxon>
        <taxon>Bacilli</taxon>
        <taxon>Bacillales</taxon>
        <taxon>Bacillaceae</taxon>
        <taxon>Oceanobacillus</taxon>
    </lineage>
</organism>
<protein>
    <submittedName>
        <fullName evidence="2">Uncharacterized protein</fullName>
    </submittedName>
</protein>
<name>Q8EU69_OCEIH</name>
<dbReference type="HOGENOM" id="CLU_3101534_0_0_9"/>
<feature type="transmembrane region" description="Helical" evidence="1">
    <location>
        <begin position="6"/>
        <end position="27"/>
    </location>
</feature>
<gene>
    <name evidence="2" type="ordered locus">OB0020</name>
</gene>
<evidence type="ECO:0000313" key="3">
    <source>
        <dbReference type="Proteomes" id="UP000000822"/>
    </source>
</evidence>
<dbReference type="Proteomes" id="UP000000822">
    <property type="component" value="Chromosome"/>
</dbReference>
<reference evidence="2 3" key="1">
    <citation type="journal article" date="2001" name="FEMS Microbiol. Lett.">
        <title>Oceanobacillus iheyensis gen. nov., sp. nov., a deep-sea extremely halotolerant and alkaliphilic species isolated from a depth of 1050 m on the Iheya Ridge.</title>
        <authorList>
            <person name="Lu J."/>
            <person name="Nogi Y."/>
            <person name="Takami H."/>
        </authorList>
    </citation>
    <scope>NUCLEOTIDE SEQUENCE [LARGE SCALE GENOMIC DNA]</scope>
    <source>
        <strain evidence="3">DSM 14371 / CIP 107618 / JCM 11309 / KCTC 3954 / HTE831</strain>
    </source>
</reference>